<dbReference type="Proteomes" id="UP001595556">
    <property type="component" value="Unassembled WGS sequence"/>
</dbReference>
<sequence length="174" mass="18617">MPPRDPQHDPNTGPSGQVLAFRPRAPRPEAQPAAGCGAGPCAIDLPPMTAPLMTWRLDDDAPKHPSETLSHDGQAVLLASLLTLMSSFAQRAASGQVCAALAWRVERHLAELAELSGPGSLHPVLRETAEQLLADWDQLDQRLAARSTHADAPTLCPARAARPEWLRWILGPAG</sequence>
<feature type="region of interest" description="Disordered" evidence="1">
    <location>
        <begin position="1"/>
        <end position="35"/>
    </location>
</feature>
<dbReference type="EMBL" id="JBHRTI010000007">
    <property type="protein sequence ID" value="MFC3148421.1"/>
    <property type="molecule type" value="Genomic_DNA"/>
</dbReference>
<evidence type="ECO:0000313" key="3">
    <source>
        <dbReference type="Proteomes" id="UP001595556"/>
    </source>
</evidence>
<proteinExistence type="predicted"/>
<dbReference type="RefSeq" id="WP_377304384.1">
    <property type="nucleotide sequence ID" value="NZ_CP180191.1"/>
</dbReference>
<protein>
    <submittedName>
        <fullName evidence="2">Uncharacterized protein</fullName>
    </submittedName>
</protein>
<comment type="caution">
    <text evidence="2">The sequence shown here is derived from an EMBL/GenBank/DDBJ whole genome shotgun (WGS) entry which is preliminary data.</text>
</comment>
<keyword evidence="3" id="KW-1185">Reference proteome</keyword>
<gene>
    <name evidence="2" type="ORF">ACFOEN_12390</name>
</gene>
<evidence type="ECO:0000256" key="1">
    <source>
        <dbReference type="SAM" id="MobiDB-lite"/>
    </source>
</evidence>
<name>A0ABV7HA13_9BURK</name>
<evidence type="ECO:0000313" key="2">
    <source>
        <dbReference type="EMBL" id="MFC3148421.1"/>
    </source>
</evidence>
<accession>A0ABV7HA13</accession>
<organism evidence="2 3">
    <name type="scientific">Piscinibacterium candidicorallinum</name>
    <dbReference type="NCBI Taxonomy" id="1793872"/>
    <lineage>
        <taxon>Bacteria</taxon>
        <taxon>Pseudomonadati</taxon>
        <taxon>Pseudomonadota</taxon>
        <taxon>Betaproteobacteria</taxon>
        <taxon>Burkholderiales</taxon>
        <taxon>Piscinibacterium</taxon>
    </lineage>
</organism>
<reference evidence="3" key="1">
    <citation type="journal article" date="2019" name="Int. J. Syst. Evol. Microbiol.">
        <title>The Global Catalogue of Microorganisms (GCM) 10K type strain sequencing project: providing services to taxonomists for standard genome sequencing and annotation.</title>
        <authorList>
            <consortium name="The Broad Institute Genomics Platform"/>
            <consortium name="The Broad Institute Genome Sequencing Center for Infectious Disease"/>
            <person name="Wu L."/>
            <person name="Ma J."/>
        </authorList>
    </citation>
    <scope>NUCLEOTIDE SEQUENCE [LARGE SCALE GENOMIC DNA]</scope>
    <source>
        <strain evidence="3">KCTC 52168</strain>
    </source>
</reference>